<keyword evidence="1" id="KW-0812">Transmembrane</keyword>
<name>A0A4Q2K652_9ACTN</name>
<feature type="transmembrane region" description="Helical" evidence="1">
    <location>
        <begin position="163"/>
        <end position="183"/>
    </location>
</feature>
<reference evidence="2 3" key="1">
    <citation type="submission" date="2019-01" db="EMBL/GenBank/DDBJ databases">
        <title>Senegalimassilia sp. nov. KGMB04484 isolated human feces.</title>
        <authorList>
            <person name="Han K.-I."/>
            <person name="Kim J.-S."/>
            <person name="Lee K.C."/>
            <person name="Suh M.K."/>
            <person name="Eom M.K."/>
            <person name="Lee J.H."/>
            <person name="Park S.-H."/>
            <person name="Kang S.W."/>
            <person name="Park J.-E."/>
            <person name="Oh B.S."/>
            <person name="Yu S.Y."/>
            <person name="Choi S.-H."/>
            <person name="Lee D.H."/>
            <person name="Yoon H."/>
            <person name="Kim B.-Y."/>
            <person name="Lee J.H."/>
            <person name="Lee J.-S."/>
        </authorList>
    </citation>
    <scope>NUCLEOTIDE SEQUENCE [LARGE SCALE GENOMIC DNA]</scope>
    <source>
        <strain evidence="2 3">KGMB04484</strain>
    </source>
</reference>
<keyword evidence="1" id="KW-1133">Transmembrane helix</keyword>
<evidence type="ECO:0000313" key="2">
    <source>
        <dbReference type="EMBL" id="RXZ54962.1"/>
    </source>
</evidence>
<comment type="caution">
    <text evidence="2">The sequence shown here is derived from an EMBL/GenBank/DDBJ whole genome shotgun (WGS) entry which is preliminary data.</text>
</comment>
<evidence type="ECO:0000256" key="1">
    <source>
        <dbReference type="SAM" id="Phobius"/>
    </source>
</evidence>
<dbReference type="RefSeq" id="WP_129425861.1">
    <property type="nucleotide sequence ID" value="NZ_SDPW01000001.1"/>
</dbReference>
<keyword evidence="1" id="KW-0472">Membrane</keyword>
<organism evidence="2 3">
    <name type="scientific">Senegalimassilia faecalis</name>
    <dbReference type="NCBI Taxonomy" id="2509433"/>
    <lineage>
        <taxon>Bacteria</taxon>
        <taxon>Bacillati</taxon>
        <taxon>Actinomycetota</taxon>
        <taxon>Coriobacteriia</taxon>
        <taxon>Coriobacteriales</taxon>
        <taxon>Coriobacteriaceae</taxon>
        <taxon>Senegalimassilia</taxon>
    </lineage>
</organism>
<feature type="transmembrane region" description="Helical" evidence="1">
    <location>
        <begin position="12"/>
        <end position="35"/>
    </location>
</feature>
<dbReference type="AlphaFoldDB" id="A0A4Q2K652"/>
<dbReference type="EMBL" id="SDPW01000001">
    <property type="protein sequence ID" value="RXZ54962.1"/>
    <property type="molecule type" value="Genomic_DNA"/>
</dbReference>
<keyword evidence="3" id="KW-1185">Reference proteome</keyword>
<gene>
    <name evidence="2" type="ORF">ET524_11070</name>
</gene>
<sequence length="231" mass="25641">MKEGYSDEYKCTCLAISLVVVLFSPRLVSVLSLWMPQSGSPLESVACYAAFLALSYVVGILVENTIPYSIKDWLLYPEICRWSLQRPGCTIFTEIQNGEPGDFRFDVSEARKRYSVQIQNAQGKDSREASRYQNAEWYKLYRKHSSSASVRSNNLGHLYSRDAFALGFSTFLLSVVCNVAGMVLCGEALVSLTSLAIVGVFAAASWLSARWKAKRLVTTVIACDIASDGRE</sequence>
<dbReference type="Proteomes" id="UP000293345">
    <property type="component" value="Unassembled WGS sequence"/>
</dbReference>
<feature type="transmembrane region" description="Helical" evidence="1">
    <location>
        <begin position="189"/>
        <end position="209"/>
    </location>
</feature>
<feature type="transmembrane region" description="Helical" evidence="1">
    <location>
        <begin position="41"/>
        <end position="62"/>
    </location>
</feature>
<dbReference type="OrthoDB" id="9179946at2"/>
<proteinExistence type="predicted"/>
<evidence type="ECO:0000313" key="3">
    <source>
        <dbReference type="Proteomes" id="UP000293345"/>
    </source>
</evidence>
<protein>
    <submittedName>
        <fullName evidence="2">Uncharacterized protein</fullName>
    </submittedName>
</protein>
<accession>A0A4Q2K652</accession>